<gene>
    <name evidence="1" type="ORF">VNO77_44194</name>
</gene>
<proteinExistence type="predicted"/>
<evidence type="ECO:0000313" key="2">
    <source>
        <dbReference type="Proteomes" id="UP001367508"/>
    </source>
</evidence>
<keyword evidence="2" id="KW-1185">Reference proteome</keyword>
<sequence>MNVRDPIAERGFDTFFLEKSLFPFIRSSYSGSKSVRQKAQFPHIGGGLPARAYHWVFEGEVLMTAYDLVLGVKIFNALYLHFSRGLVLSFDFVKQMVYSVPEVGLLAIVYGDPKLSSMLVYYGGTVDVLANSRSIRTNGSYLDSFGSSLLISESGLRGNLVVPYLRIARAGHDRATNLYRIDDRMDPSLLPEGYEAIRSSLPQPRALS</sequence>
<name>A0AAN9JXT6_CANGL</name>
<dbReference type="Proteomes" id="UP001367508">
    <property type="component" value="Unassembled WGS sequence"/>
</dbReference>
<accession>A0AAN9JXT6</accession>
<protein>
    <submittedName>
        <fullName evidence="1">Uncharacterized protein</fullName>
    </submittedName>
</protein>
<organism evidence="1 2">
    <name type="scientific">Canavalia gladiata</name>
    <name type="common">Sword bean</name>
    <name type="synonym">Dolichos gladiatus</name>
    <dbReference type="NCBI Taxonomy" id="3824"/>
    <lineage>
        <taxon>Eukaryota</taxon>
        <taxon>Viridiplantae</taxon>
        <taxon>Streptophyta</taxon>
        <taxon>Embryophyta</taxon>
        <taxon>Tracheophyta</taxon>
        <taxon>Spermatophyta</taxon>
        <taxon>Magnoliopsida</taxon>
        <taxon>eudicotyledons</taxon>
        <taxon>Gunneridae</taxon>
        <taxon>Pentapetalae</taxon>
        <taxon>rosids</taxon>
        <taxon>fabids</taxon>
        <taxon>Fabales</taxon>
        <taxon>Fabaceae</taxon>
        <taxon>Papilionoideae</taxon>
        <taxon>50 kb inversion clade</taxon>
        <taxon>NPAAA clade</taxon>
        <taxon>indigoferoid/millettioid clade</taxon>
        <taxon>Phaseoleae</taxon>
        <taxon>Canavalia</taxon>
    </lineage>
</organism>
<dbReference type="EMBL" id="JAYMYQ010000011">
    <property type="protein sequence ID" value="KAK7306268.1"/>
    <property type="molecule type" value="Genomic_DNA"/>
</dbReference>
<dbReference type="AlphaFoldDB" id="A0AAN9JXT6"/>
<reference evidence="1 2" key="1">
    <citation type="submission" date="2024-01" db="EMBL/GenBank/DDBJ databases">
        <title>The genomes of 5 underutilized Papilionoideae crops provide insights into root nodulation and disease resistanc.</title>
        <authorList>
            <person name="Jiang F."/>
        </authorList>
    </citation>
    <scope>NUCLEOTIDE SEQUENCE [LARGE SCALE GENOMIC DNA]</scope>
    <source>
        <strain evidence="1">LVBAO_FW01</strain>
        <tissue evidence="1">Leaves</tissue>
    </source>
</reference>
<evidence type="ECO:0000313" key="1">
    <source>
        <dbReference type="EMBL" id="KAK7306268.1"/>
    </source>
</evidence>
<comment type="caution">
    <text evidence="1">The sequence shown here is derived from an EMBL/GenBank/DDBJ whole genome shotgun (WGS) entry which is preliminary data.</text>
</comment>